<feature type="transmembrane region" description="Helical" evidence="5">
    <location>
        <begin position="20"/>
        <end position="46"/>
    </location>
</feature>
<dbReference type="PANTHER" id="PTHR36985">
    <property type="entry name" value="TRANSLOCATION AND ASSEMBLY MODULE SUBUNIT TAMB"/>
    <property type="match status" value="1"/>
</dbReference>
<dbReference type="GO" id="GO:0097347">
    <property type="term" value="C:TAM protein secretion complex"/>
    <property type="evidence" value="ECO:0007669"/>
    <property type="project" value="TreeGrafter"/>
</dbReference>
<evidence type="ECO:0000256" key="3">
    <source>
        <dbReference type="ARBA" id="ARBA00022989"/>
    </source>
</evidence>
<dbReference type="GO" id="GO:0009306">
    <property type="term" value="P:protein secretion"/>
    <property type="evidence" value="ECO:0007669"/>
    <property type="project" value="InterPro"/>
</dbReference>
<organism evidence="7 8">
    <name type="scientific">Hoeflea halophila</name>
    <dbReference type="NCBI Taxonomy" id="714899"/>
    <lineage>
        <taxon>Bacteria</taxon>
        <taxon>Pseudomonadati</taxon>
        <taxon>Pseudomonadota</taxon>
        <taxon>Alphaproteobacteria</taxon>
        <taxon>Hyphomicrobiales</taxon>
        <taxon>Rhizobiaceae</taxon>
        <taxon>Hoeflea</taxon>
    </lineage>
</organism>
<evidence type="ECO:0000313" key="8">
    <source>
        <dbReference type="Proteomes" id="UP000219465"/>
    </source>
</evidence>
<accession>A0A286HKW5</accession>
<evidence type="ECO:0000256" key="4">
    <source>
        <dbReference type="ARBA" id="ARBA00023136"/>
    </source>
</evidence>
<proteinExistence type="predicted"/>
<feature type="domain" description="Translocation and assembly module TamB C-terminal" evidence="6">
    <location>
        <begin position="1048"/>
        <end position="1396"/>
    </location>
</feature>
<dbReference type="InterPro" id="IPR007452">
    <property type="entry name" value="TamB_C"/>
</dbReference>
<evidence type="ECO:0000313" key="7">
    <source>
        <dbReference type="EMBL" id="SOE08450.1"/>
    </source>
</evidence>
<gene>
    <name evidence="7" type="ORF">SAMN05877838_0170</name>
</gene>
<dbReference type="PANTHER" id="PTHR36985:SF1">
    <property type="entry name" value="TRANSLOCATION AND ASSEMBLY MODULE SUBUNIT TAMB"/>
    <property type="match status" value="1"/>
</dbReference>
<name>A0A286HKW5_9HYPH</name>
<evidence type="ECO:0000256" key="5">
    <source>
        <dbReference type="SAM" id="Phobius"/>
    </source>
</evidence>
<evidence type="ECO:0000256" key="1">
    <source>
        <dbReference type="ARBA" id="ARBA00004167"/>
    </source>
</evidence>
<comment type="subcellular location">
    <subcellularLocation>
        <location evidence="1">Membrane</location>
        <topology evidence="1">Single-pass membrane protein</topology>
    </subcellularLocation>
</comment>
<dbReference type="RefSeq" id="WP_097104082.1">
    <property type="nucleotide sequence ID" value="NZ_OCPC01000001.1"/>
</dbReference>
<sequence length="1396" mass="142048">MTDRQSSKPRPGALWRAARWLAIGLLVFLAGIVLVFTTTPGGWLIALTLNRLGSGPAQSVDIDRIDGLLSGSTRIGHIMLSDAEGEPWLLLKGIRIDWTPLTLLRSGLAIDDLTIETVELAKLPEGEESEEESTPFQLPVAFDIKRFTAPDILLGEPVAGRLARFEARGSAQVDGTMSTALADLVVKRTDGVGGELVVDADYLEAEDRFNVSAKLSEPAGGVMAHLLNLPPEDAISLSATSQGSLADWRLNAAGTINGEIIAEASLQMVAGEAGNAVSLQANGMFDRFLPPSIGQLVAGRSDIVLEGLIEPEQNGAVIDVFTLSSSELTAEGRGRVAREGNVDLTASVTPQPNAGMLEFGTGASPTRVAVPAVTVRVTGNADEAAIRLEASTPEVYGAEFSADALSAVLDFDRFSLADRSGTGTIAVRANAIGSSNDIVARAMAGGVSVNGGVAVDQGEVITSDRIGIESGVASVEAEALSVNMSGALAASLSGQMRNLVLSEQAAGILGPETRFTADVARDEGGALTVQNFELASEFAEASGGVALGADGEIEGDVAAELSRLAGAGADVSGGLSLTASVSGTVSAPAFEASLTGRQLKLQGRDLSDLVLAAKGVADPAAPQADITLSGALEGRPVNGSLLVSQTGGVVRIDPLRLQVADNLISGALVLDDGYRPTGKIELDLKDIGSLSALALQDIKGSAGGSISFKVRGSESVADIQLGVPELSGEAFILRNARLAGTVEDVMGTPKPTGTLEVREVSAGGTDVSNLVAGFSQDGGWTTVEAKAQAADLPISLAARVRPGETETELEIETANTVWKGLAINLSEPARVVVREGTAEIERLVISPGGGRVSITGTAGQALDLDIALAGLPLTSVNAVAPGAGLSGALSGTVSVAGTASAPVVRYNLDASDVRAAAASAVADVPLAINASGEFQSDRVTFDARGSGSGLSFTASGGLDTTGTQAISARISGSIPFSLLSGAIAKQGVALTGAAQADIAIDGSVGAPQISGTITTSDSRLVDGRTGIAIDNLSAEIGLAPDQASIRSLSGELSSGGTISGSGTVGLDAGANYPADLALKVSRGRYADGQMVATRFDADLTLTGPLTQLPKLGGTVMLDETTITVPDTLPSSISRLDVTHRNAPADIQSQAARLSGDEGSGASTGIALDVRVQASRIFIRGRGMDVELGGSLRLTGSTGAPVAAGGFDLVRGRLSVLGQRLDFTRGRLGFAGSVVPILDLAASSQSGSTTVTVLITGPANAPEFSFTSSPELPEDEVLAQLVFGRSLSSLSPLQIAQLAEAAGQLTGAVKGGGLVEQLRRATGVDDIDLRTDEETGDTSLGVGKYLNDRTYFGIESGSSAGSGKARIDLDIGSGIKLRGEASSGGETKGGIFFEREY</sequence>
<reference evidence="8" key="1">
    <citation type="submission" date="2017-08" db="EMBL/GenBank/DDBJ databases">
        <authorList>
            <person name="Varghese N."/>
            <person name="Submissions S."/>
        </authorList>
    </citation>
    <scope>NUCLEOTIDE SEQUENCE [LARGE SCALE GENOMIC DNA]</scope>
    <source>
        <strain evidence="8">KCTC 23107</strain>
    </source>
</reference>
<dbReference type="EMBL" id="OCPC01000001">
    <property type="protein sequence ID" value="SOE08450.1"/>
    <property type="molecule type" value="Genomic_DNA"/>
</dbReference>
<dbReference type="Pfam" id="PF04357">
    <property type="entry name" value="TamB"/>
    <property type="match status" value="1"/>
</dbReference>
<evidence type="ECO:0000256" key="2">
    <source>
        <dbReference type="ARBA" id="ARBA00022692"/>
    </source>
</evidence>
<keyword evidence="2 5" id="KW-0812">Transmembrane</keyword>
<keyword evidence="8" id="KW-1185">Reference proteome</keyword>
<protein>
    <submittedName>
        <fullName evidence="7">Autotransporter secretion inner membrane protein TamB</fullName>
    </submittedName>
</protein>
<dbReference type="OrthoDB" id="7784409at2"/>
<keyword evidence="3 5" id="KW-1133">Transmembrane helix</keyword>
<evidence type="ECO:0000259" key="6">
    <source>
        <dbReference type="Pfam" id="PF04357"/>
    </source>
</evidence>
<dbReference type="GO" id="GO:0005886">
    <property type="term" value="C:plasma membrane"/>
    <property type="evidence" value="ECO:0007669"/>
    <property type="project" value="InterPro"/>
</dbReference>
<dbReference type="Proteomes" id="UP000219465">
    <property type="component" value="Unassembled WGS sequence"/>
</dbReference>
<keyword evidence="4 5" id="KW-0472">Membrane</keyword>